<reference evidence="1 2" key="1">
    <citation type="journal article" date="2020" name="Mol. Biol. Evol.">
        <title>Distinct Expression and Methylation Patterns for Genes with Different Fates following a Single Whole-Genome Duplication in Flowering Plants.</title>
        <authorList>
            <person name="Shi T."/>
            <person name="Rahmani R.S."/>
            <person name="Gugger P.F."/>
            <person name="Wang M."/>
            <person name="Li H."/>
            <person name="Zhang Y."/>
            <person name="Li Z."/>
            <person name="Wang Q."/>
            <person name="Van de Peer Y."/>
            <person name="Marchal K."/>
            <person name="Chen J."/>
        </authorList>
    </citation>
    <scope>NUCLEOTIDE SEQUENCE [LARGE SCALE GENOMIC DNA]</scope>
    <source>
        <tissue evidence="1">Leaf</tissue>
    </source>
</reference>
<proteinExistence type="predicted"/>
<dbReference type="EMBL" id="DUZY01000007">
    <property type="protein sequence ID" value="DAD44554.1"/>
    <property type="molecule type" value="Genomic_DNA"/>
</dbReference>
<gene>
    <name evidence="1" type="ORF">HUJ06_002784</name>
</gene>
<evidence type="ECO:0000313" key="1">
    <source>
        <dbReference type="EMBL" id="DAD44554.1"/>
    </source>
</evidence>
<comment type="caution">
    <text evidence="1">The sequence shown here is derived from an EMBL/GenBank/DDBJ whole genome shotgun (WGS) entry which is preliminary data.</text>
</comment>
<organism evidence="1 2">
    <name type="scientific">Nelumbo nucifera</name>
    <name type="common">Sacred lotus</name>
    <dbReference type="NCBI Taxonomy" id="4432"/>
    <lineage>
        <taxon>Eukaryota</taxon>
        <taxon>Viridiplantae</taxon>
        <taxon>Streptophyta</taxon>
        <taxon>Embryophyta</taxon>
        <taxon>Tracheophyta</taxon>
        <taxon>Spermatophyta</taxon>
        <taxon>Magnoliopsida</taxon>
        <taxon>Proteales</taxon>
        <taxon>Nelumbonaceae</taxon>
        <taxon>Nelumbo</taxon>
    </lineage>
</organism>
<dbReference type="Proteomes" id="UP000607653">
    <property type="component" value="Unassembled WGS sequence"/>
</dbReference>
<name>A0A822ZEE2_NELNU</name>
<accession>A0A822ZEE2</accession>
<dbReference type="AlphaFoldDB" id="A0A822ZEE2"/>
<protein>
    <submittedName>
        <fullName evidence="1">Uncharacterized protein</fullName>
    </submittedName>
</protein>
<keyword evidence="2" id="KW-1185">Reference proteome</keyword>
<evidence type="ECO:0000313" key="2">
    <source>
        <dbReference type="Proteomes" id="UP000607653"/>
    </source>
</evidence>
<sequence>MVAALLRIPSVVTPFSMVMEVGHRVIIVHDMLFFDTVPRRCSNYQSGDLTKPDRADDGIFGFGQHGLSVVSQLPPKSFNSNF</sequence>